<evidence type="ECO:0000256" key="2">
    <source>
        <dbReference type="ARBA" id="ARBA00022777"/>
    </source>
</evidence>
<dbReference type="SUPFAM" id="SSF53067">
    <property type="entry name" value="Actin-like ATPase domain"/>
    <property type="match status" value="1"/>
</dbReference>
<dbReference type="InterPro" id="IPR043129">
    <property type="entry name" value="ATPase_NBD"/>
</dbReference>
<reference evidence="4" key="1">
    <citation type="submission" date="2016-10" db="EMBL/GenBank/DDBJ databases">
        <title>Sequence of Gallionella enrichment culture.</title>
        <authorList>
            <person name="Poehlein A."/>
            <person name="Muehling M."/>
            <person name="Daniel R."/>
        </authorList>
    </citation>
    <scope>NUCLEOTIDE SEQUENCE</scope>
</reference>
<feature type="region of interest" description="Disordered" evidence="3">
    <location>
        <begin position="134"/>
        <end position="154"/>
    </location>
</feature>
<dbReference type="Pfam" id="PF02685">
    <property type="entry name" value="Glucokinase"/>
    <property type="match status" value="1"/>
</dbReference>
<keyword evidence="2 4" id="KW-0418">Kinase</keyword>
<organism evidence="4">
    <name type="scientific">mine drainage metagenome</name>
    <dbReference type="NCBI Taxonomy" id="410659"/>
    <lineage>
        <taxon>unclassified sequences</taxon>
        <taxon>metagenomes</taxon>
        <taxon>ecological metagenomes</taxon>
    </lineage>
</organism>
<keyword evidence="1 4" id="KW-0808">Transferase</keyword>
<feature type="region of interest" description="Disordered" evidence="3">
    <location>
        <begin position="86"/>
        <end position="117"/>
    </location>
</feature>
<dbReference type="GO" id="GO:0004340">
    <property type="term" value="F:glucokinase activity"/>
    <property type="evidence" value="ECO:0007669"/>
    <property type="project" value="UniProtKB-EC"/>
</dbReference>
<protein>
    <submittedName>
        <fullName evidence="4">Glucokinase</fullName>
        <ecNumber evidence="4">2.7.1.2</ecNumber>
    </submittedName>
</protein>
<proteinExistence type="predicted"/>
<dbReference type="Gene3D" id="3.30.420.40">
    <property type="match status" value="1"/>
</dbReference>
<dbReference type="GO" id="GO:0005524">
    <property type="term" value="F:ATP binding"/>
    <property type="evidence" value="ECO:0007669"/>
    <property type="project" value="InterPro"/>
</dbReference>
<sequence length="258" mass="28113">MILAGDIGGTKTLLALYEVDTGRVLFQKRFESASADRFDKLLADFLAEVGRSSFANMAITAAGFGIAGPVTGEQGTQKVQPEFRVSHRQPAFGTVDDEGPDDRANQRGPATHRHPDRHLDRVGRAHFARVDDAHLGNIQGTGNSAHHGRNDPDGEFVANRRVAREHDPRFGIPYRLQHAAKFAAHQPACQQKEAQQRDAGQHKQCHAHLLRGNRDVQNPLEIGKAVVAAKTGFVAKEQQHGGKSHGLRDDGKVNALDA</sequence>
<dbReference type="EMBL" id="MLJW01006162">
    <property type="protein sequence ID" value="OIQ67085.1"/>
    <property type="molecule type" value="Genomic_DNA"/>
</dbReference>
<evidence type="ECO:0000313" key="4">
    <source>
        <dbReference type="EMBL" id="OIQ67085.1"/>
    </source>
</evidence>
<dbReference type="InterPro" id="IPR003836">
    <property type="entry name" value="Glucokinase"/>
</dbReference>
<dbReference type="AlphaFoldDB" id="A0A1J5PU58"/>
<dbReference type="EC" id="2.7.1.2" evidence="4"/>
<accession>A0A1J5PU58</accession>
<comment type="caution">
    <text evidence="4">The sequence shown here is derived from an EMBL/GenBank/DDBJ whole genome shotgun (WGS) entry which is preliminary data.</text>
</comment>
<name>A0A1J5PU58_9ZZZZ</name>
<gene>
    <name evidence="4" type="primary">glk_7</name>
    <name evidence="4" type="ORF">GALL_513400</name>
</gene>
<feature type="region of interest" description="Disordered" evidence="3">
    <location>
        <begin position="236"/>
        <end position="258"/>
    </location>
</feature>
<evidence type="ECO:0000256" key="3">
    <source>
        <dbReference type="SAM" id="MobiDB-lite"/>
    </source>
</evidence>
<dbReference type="GO" id="GO:0006096">
    <property type="term" value="P:glycolytic process"/>
    <property type="evidence" value="ECO:0007669"/>
    <property type="project" value="InterPro"/>
</dbReference>
<dbReference type="GO" id="GO:0005536">
    <property type="term" value="F:D-glucose binding"/>
    <property type="evidence" value="ECO:0007669"/>
    <property type="project" value="InterPro"/>
</dbReference>
<evidence type="ECO:0000256" key="1">
    <source>
        <dbReference type="ARBA" id="ARBA00022679"/>
    </source>
</evidence>